<dbReference type="SUPFAM" id="SSF82171">
    <property type="entry name" value="DPP6 N-terminal domain-like"/>
    <property type="match status" value="1"/>
</dbReference>
<dbReference type="AlphaFoldDB" id="A0AAC8UX24"/>
<dbReference type="KEGG" id="lko:ABN16_06640"/>
<name>A0AAC8UX24_9LACO</name>
<dbReference type="RefSeq" id="WP_048734115.1">
    <property type="nucleotide sequence ID" value="NZ_CP012033.1"/>
</dbReference>
<keyword evidence="4" id="KW-1185">Reference proteome</keyword>
<dbReference type="GO" id="GO:0006508">
    <property type="term" value="P:proteolysis"/>
    <property type="evidence" value="ECO:0007669"/>
    <property type="project" value="InterPro"/>
</dbReference>
<feature type="domain" description="Peptidase S9 prolyl oligopeptidase catalytic" evidence="2">
    <location>
        <begin position="441"/>
        <end position="650"/>
    </location>
</feature>
<dbReference type="PANTHER" id="PTHR42776:SF27">
    <property type="entry name" value="DIPEPTIDYL PEPTIDASE FAMILY MEMBER 6"/>
    <property type="match status" value="1"/>
</dbReference>
<dbReference type="GO" id="GO:0004252">
    <property type="term" value="F:serine-type endopeptidase activity"/>
    <property type="evidence" value="ECO:0007669"/>
    <property type="project" value="TreeGrafter"/>
</dbReference>
<accession>A0AAC8UX24</accession>
<dbReference type="Gene3D" id="2.120.10.30">
    <property type="entry name" value="TolB, C-terminal domain"/>
    <property type="match status" value="1"/>
</dbReference>
<sequence length="661" mass="72802">MPQGVSAQDLFKLKSVSQPLAVDQSYIFVENSVDQVSNGYRTQLNRVDDAGHQQVVAVNGKLNVQPAVVGNQVFFAANIGDAKAQLFQVPVTGGEPQLVTTTTPAEAVNTVLATADGSSVFFKTTETAEQPKLPSPQAFPQTRHVERLINKADGYGWLPLDVTYRLRRFVPATGVVEELFQQANDFILTSVSADGRFVAILQDDQPENDRDFAHGAYCVDMTTGDVVDLTATLPTGRFSDASFSPDGHQLALVGNDGEFGEQTVSKLYVANRETGELANLTPDLQADLVPDFAGDFVQQPEGKLARWLDADHIVFAAAFHAHSQLYVAGDDGVKLVDNTARQIVDFDVIDAEHVILAVSYQDKPSELVKLDLVSGQEKVVYDPNAAYEGTHEFAHPQHFEYQAADGQPLEGWYLPAQTQAATQPVLLYVHGGPHANYGETFFYEFQVHASRGFGVVFFNPRGSTSYGQTYENDVNGHYGENDYHDVMGGLDAALEKFPALDPKRQYIAGGSYGGFMTLWAIGHTHRFAAAVSQRSVTNWISLFGTSDIGFYFNPIELGTDLFDKGGVASYWKQSPIAYAQNVTTPVRLLHGEWDMRCPISQSEEYFTAVKRNGVDADFIRYPQSFHGVSRNGLPSLRIQRLDDMTEWFTAHPSVQPEKDEN</sequence>
<dbReference type="GO" id="GO:0004177">
    <property type="term" value="F:aminopeptidase activity"/>
    <property type="evidence" value="ECO:0007669"/>
    <property type="project" value="UniProtKB-KW"/>
</dbReference>
<evidence type="ECO:0000259" key="2">
    <source>
        <dbReference type="Pfam" id="PF00326"/>
    </source>
</evidence>
<organism evidence="3 4">
    <name type="scientific">Levilactobacillus koreensis</name>
    <dbReference type="NCBI Taxonomy" id="637971"/>
    <lineage>
        <taxon>Bacteria</taxon>
        <taxon>Bacillati</taxon>
        <taxon>Bacillota</taxon>
        <taxon>Bacilli</taxon>
        <taxon>Lactobacillales</taxon>
        <taxon>Lactobacillaceae</taxon>
        <taxon>Levilactobacillus</taxon>
    </lineage>
</organism>
<evidence type="ECO:0000313" key="4">
    <source>
        <dbReference type="Proteomes" id="UP000036000"/>
    </source>
</evidence>
<evidence type="ECO:0000313" key="3">
    <source>
        <dbReference type="EMBL" id="AKP64705.1"/>
    </source>
</evidence>
<dbReference type="Pfam" id="PF00326">
    <property type="entry name" value="Peptidase_S9"/>
    <property type="match status" value="1"/>
</dbReference>
<dbReference type="EMBL" id="CP012033">
    <property type="protein sequence ID" value="AKP64705.1"/>
    <property type="molecule type" value="Genomic_DNA"/>
</dbReference>
<dbReference type="SUPFAM" id="SSF53474">
    <property type="entry name" value="alpha/beta-Hydrolases"/>
    <property type="match status" value="1"/>
</dbReference>
<dbReference type="InterPro" id="IPR011042">
    <property type="entry name" value="6-blade_b-propeller_TolB-like"/>
</dbReference>
<dbReference type="PANTHER" id="PTHR42776">
    <property type="entry name" value="SERINE PEPTIDASE S9 FAMILY MEMBER"/>
    <property type="match status" value="1"/>
</dbReference>
<protein>
    <submittedName>
        <fullName evidence="3">Dipeptidyl aminopeptidase/acylaminoacyl-peptidase</fullName>
    </submittedName>
</protein>
<evidence type="ECO:0000256" key="1">
    <source>
        <dbReference type="ARBA" id="ARBA00022801"/>
    </source>
</evidence>
<reference evidence="3 4" key="1">
    <citation type="submission" date="2015-07" db="EMBL/GenBank/DDBJ databases">
        <title>Lactobacillus korensis/26-25/ whole genome sequencing.</title>
        <authorList>
            <person name="Kim M.K."/>
            <person name="Im W.-T."/>
            <person name="Srinivasan S."/>
            <person name="Lee J.-J."/>
        </authorList>
    </citation>
    <scope>NUCLEOTIDE SEQUENCE [LARGE SCALE GENOMIC DNA]</scope>
    <source>
        <strain evidence="3 4">26-25</strain>
    </source>
</reference>
<dbReference type="InterPro" id="IPR001375">
    <property type="entry name" value="Peptidase_S9_cat"/>
</dbReference>
<keyword evidence="1" id="KW-0378">Hydrolase</keyword>
<proteinExistence type="predicted"/>
<keyword evidence="3" id="KW-0031">Aminopeptidase</keyword>
<dbReference type="Proteomes" id="UP000036000">
    <property type="component" value="Chromosome"/>
</dbReference>
<gene>
    <name evidence="3" type="ORF">ABN16_06640</name>
</gene>
<dbReference type="InterPro" id="IPR029058">
    <property type="entry name" value="AB_hydrolase_fold"/>
</dbReference>
<keyword evidence="3" id="KW-0645">Protease</keyword>
<dbReference type="Gene3D" id="3.40.50.1820">
    <property type="entry name" value="alpha/beta hydrolase"/>
    <property type="match status" value="1"/>
</dbReference>